<comment type="caution">
    <text evidence="2">The sequence shown here is derived from an EMBL/GenBank/DDBJ whole genome shotgun (WGS) entry which is preliminary data.</text>
</comment>
<feature type="region of interest" description="Disordered" evidence="1">
    <location>
        <begin position="1"/>
        <end position="155"/>
    </location>
</feature>
<feature type="compositionally biased region" description="Low complexity" evidence="1">
    <location>
        <begin position="22"/>
        <end position="51"/>
    </location>
</feature>
<dbReference type="EMBL" id="BNDZ01000005">
    <property type="protein sequence ID" value="GHI46639.1"/>
    <property type="molecule type" value="Genomic_DNA"/>
</dbReference>
<sequence length="155" mass="16114">MPRTVARSSRTHSCSVRAPQGSAARYASRSATAPQTTNSSPTPARTTASPTDNATRYPRPGAFSPDILPPVPATPTRPLAPVFGSSRSFCRVPPTNGGAVAGGPVNRKPVNRKAEFPFRPPAPGVPSRVRCPRPPPAATVEATGKPRGREAGEGK</sequence>
<reference evidence="2" key="1">
    <citation type="submission" date="2022-09" db="EMBL/GenBank/DDBJ databases">
        <title>Whole genome shotgun sequence of Streptomyces albidoflavus NBRC 12854.</title>
        <authorList>
            <person name="Komaki H."/>
            <person name="Tamura T."/>
        </authorList>
    </citation>
    <scope>NUCLEOTIDE SEQUENCE</scope>
    <source>
        <strain evidence="2">NBRC 12854</strain>
    </source>
</reference>
<protein>
    <submittedName>
        <fullName evidence="2">Uncharacterized protein</fullName>
    </submittedName>
</protein>
<evidence type="ECO:0000313" key="2">
    <source>
        <dbReference type="EMBL" id="GHI46639.1"/>
    </source>
</evidence>
<gene>
    <name evidence="2" type="ORF">ScoT_28130</name>
</gene>
<accession>A0AA37FCY8</accession>
<organism evidence="2 3">
    <name type="scientific">Streptomyces albidoflavus</name>
    <dbReference type="NCBI Taxonomy" id="1886"/>
    <lineage>
        <taxon>Bacteria</taxon>
        <taxon>Bacillati</taxon>
        <taxon>Actinomycetota</taxon>
        <taxon>Actinomycetes</taxon>
        <taxon>Kitasatosporales</taxon>
        <taxon>Streptomycetaceae</taxon>
        <taxon>Streptomyces</taxon>
        <taxon>Streptomyces albidoflavus group</taxon>
    </lineage>
</organism>
<feature type="compositionally biased region" description="Polar residues" evidence="1">
    <location>
        <begin position="1"/>
        <end position="14"/>
    </location>
</feature>
<evidence type="ECO:0000313" key="3">
    <source>
        <dbReference type="Proteomes" id="UP001051844"/>
    </source>
</evidence>
<evidence type="ECO:0000256" key="1">
    <source>
        <dbReference type="SAM" id="MobiDB-lite"/>
    </source>
</evidence>
<proteinExistence type="predicted"/>
<dbReference type="Proteomes" id="UP001051844">
    <property type="component" value="Unassembled WGS sequence"/>
</dbReference>
<dbReference type="AlphaFoldDB" id="A0AA37FCY8"/>
<name>A0AA37FCY8_9ACTN</name>